<sequence>MMLSNIPVCNRRGIFVCDSVLGEEGQGFIDPRKYAIIGAKIVDWKDNMTNYAIILAAGKGTRMKSDLPKVLHKVAGISMLEHVFRSVSAISPEKIVTVVGHKADMVEAVLAKQTEFVTQSEQLGTGHAVMMAEPLLQDCSGQTLVIAGDTPLITGESLRDLVEFHVNHKNVATILTAETDNPFGYGRIVRNQHAEVTKIVEEKDASDFEKQIKEINTGTYIFDNERLFEALKNINTNNAQGEYYITDVISIFRQAGEKVGAYLLRDFDESLGVNDRVALAKAEEVMRERINRAHMVNGVSFVNPAATYIDIDVVIAPDVQIEANVTLKGKTSIGAESVLTNGSYIVDSEIGARVVVTNSMIEESYIAEAVTIGPYAHIRPGSQLAKDVHIGNFVEIKGSSIGENTKAGHLTYIGNAEVGRDVNFGAGTITVNYDGQKKYTTKIGNHVFVGSNSTLIAPLEIGDNGLTAAGSTITKDVPEDAVAIGRSRQENKEEYAKRLPHYPKKG</sequence>
<feature type="region of interest" description="Pyrophosphorylase" evidence="20">
    <location>
        <begin position="1"/>
        <end position="276"/>
    </location>
</feature>
<dbReference type="Gene3D" id="3.90.550.10">
    <property type="entry name" value="Spore Coat Polysaccharide Biosynthesis Protein SpsA, Chain A"/>
    <property type="match status" value="1"/>
</dbReference>
<dbReference type="Pfam" id="PF00132">
    <property type="entry name" value="Hexapep"/>
    <property type="match status" value="1"/>
</dbReference>
<dbReference type="InterPro" id="IPR005882">
    <property type="entry name" value="Bifunctional_GlmU"/>
</dbReference>
<evidence type="ECO:0000256" key="6">
    <source>
        <dbReference type="ARBA" id="ARBA00022490"/>
    </source>
</evidence>
<comment type="similarity">
    <text evidence="4 20">In the C-terminal section; belongs to the transferase hexapeptide repeat family.</text>
</comment>
<dbReference type="GO" id="GO:0016020">
    <property type="term" value="C:membrane"/>
    <property type="evidence" value="ECO:0007669"/>
    <property type="project" value="GOC"/>
</dbReference>
<comment type="pathway">
    <text evidence="20">Bacterial outer membrane biogenesis; LPS lipid A biosynthesis.</text>
</comment>
<keyword evidence="16 20" id="KW-0961">Cell wall biogenesis/degradation</keyword>
<dbReference type="GO" id="GO:0000287">
    <property type="term" value="F:magnesium ion binding"/>
    <property type="evidence" value="ECO:0007669"/>
    <property type="project" value="UniProtKB-UniRule"/>
</dbReference>
<protein>
    <recommendedName>
        <fullName evidence="20">Bifunctional protein GlmU</fullName>
    </recommendedName>
    <domain>
        <recommendedName>
            <fullName evidence="20">UDP-N-acetylglucosamine pyrophosphorylase</fullName>
            <ecNumber evidence="20">2.7.7.23</ecNumber>
        </recommendedName>
        <alternativeName>
            <fullName evidence="20">N-acetylglucosamine-1-phosphate uridyltransferase</fullName>
        </alternativeName>
    </domain>
    <domain>
        <recommendedName>
            <fullName evidence="20">Glucosamine-1-phosphate N-acetyltransferase</fullName>
            <ecNumber evidence="20">2.3.1.157</ecNumber>
        </recommendedName>
    </domain>
</protein>
<dbReference type="NCBIfam" id="TIGR01173">
    <property type="entry name" value="glmU"/>
    <property type="match status" value="1"/>
</dbReference>
<dbReference type="GO" id="GO:0008360">
    <property type="term" value="P:regulation of cell shape"/>
    <property type="evidence" value="ECO:0007669"/>
    <property type="project" value="UniProtKB-KW"/>
</dbReference>
<name>A0A380IJL9_STRAI</name>
<keyword evidence="8 20" id="KW-0548">Nucleotidyltransferase</keyword>
<comment type="similarity">
    <text evidence="5 20">In the N-terminal section; belongs to the N-acetylglucosamine-1-phosphate uridyltransferase family.</text>
</comment>
<dbReference type="UniPathway" id="UPA00113">
    <property type="reaction ID" value="UER00532"/>
</dbReference>
<feature type="binding site" evidence="20">
    <location>
        <position position="274"/>
    </location>
    <ligand>
        <name>Mg(2+)</name>
        <dbReference type="ChEBI" id="CHEBI:18420"/>
    </ligand>
</feature>
<gene>
    <name evidence="20 23" type="primary">glmU</name>
    <name evidence="23" type="ORF">NCTC12957_02010</name>
</gene>
<evidence type="ECO:0000256" key="19">
    <source>
        <dbReference type="ARBA" id="ARBA00049628"/>
    </source>
</evidence>
<evidence type="ECO:0000313" key="24">
    <source>
        <dbReference type="Proteomes" id="UP000255213"/>
    </source>
</evidence>
<dbReference type="GO" id="GO:0009245">
    <property type="term" value="P:lipid A biosynthetic process"/>
    <property type="evidence" value="ECO:0007669"/>
    <property type="project" value="UniProtKB-UniRule"/>
</dbReference>
<comment type="subunit">
    <text evidence="20">Homotrimer.</text>
</comment>
<comment type="cofactor">
    <cofactor evidence="20">
        <name>Mg(2+)</name>
        <dbReference type="ChEBI" id="CHEBI:18420"/>
    </cofactor>
    <text evidence="20">Binds 1 Mg(2+) ion per subunit.</text>
</comment>
<feature type="active site" description="Proton acceptor" evidence="20">
    <location>
        <position position="409"/>
    </location>
</feature>
<dbReference type="GO" id="GO:0005737">
    <property type="term" value="C:cytoplasm"/>
    <property type="evidence" value="ECO:0007669"/>
    <property type="project" value="UniProtKB-SubCell"/>
</dbReference>
<keyword evidence="6 20" id="KW-0963">Cytoplasm</keyword>
<evidence type="ECO:0000256" key="12">
    <source>
        <dbReference type="ARBA" id="ARBA00022960"/>
    </source>
</evidence>
<dbReference type="GO" id="GO:0000902">
    <property type="term" value="P:cell morphogenesis"/>
    <property type="evidence" value="ECO:0007669"/>
    <property type="project" value="UniProtKB-UniRule"/>
</dbReference>
<evidence type="ECO:0000313" key="23">
    <source>
        <dbReference type="EMBL" id="SUN08415.1"/>
    </source>
</evidence>
<feature type="binding site" evidence="20">
    <location>
        <begin position="55"/>
        <end position="58"/>
    </location>
    <ligand>
        <name>UDP-N-acetyl-alpha-D-glucosamine</name>
        <dbReference type="ChEBI" id="CHEBI:57705"/>
    </ligand>
</feature>
<evidence type="ECO:0000256" key="21">
    <source>
        <dbReference type="SAM" id="MobiDB-lite"/>
    </source>
</evidence>
<evidence type="ECO:0000256" key="5">
    <source>
        <dbReference type="ARBA" id="ARBA00007947"/>
    </source>
</evidence>
<feature type="region of interest" description="Linker" evidence="20">
    <location>
        <begin position="277"/>
        <end position="297"/>
    </location>
</feature>
<dbReference type="PANTHER" id="PTHR43584:SF3">
    <property type="entry name" value="BIFUNCTIONAL PROTEIN GLMU"/>
    <property type="match status" value="1"/>
</dbReference>
<dbReference type="GO" id="GO:0003977">
    <property type="term" value="F:UDP-N-acetylglucosamine diphosphorylase activity"/>
    <property type="evidence" value="ECO:0007669"/>
    <property type="project" value="UniProtKB-UniRule"/>
</dbReference>
<evidence type="ECO:0000256" key="15">
    <source>
        <dbReference type="ARBA" id="ARBA00023315"/>
    </source>
</evidence>
<accession>A0A380IJL9</accession>
<reference evidence="23 24" key="1">
    <citation type="submission" date="2018-06" db="EMBL/GenBank/DDBJ databases">
        <authorList>
            <consortium name="Pathogen Informatics"/>
            <person name="Doyle S."/>
        </authorList>
    </citation>
    <scope>NUCLEOTIDE SEQUENCE [LARGE SCALE GENOMIC DNA]</scope>
    <source>
        <strain evidence="23 24">NCTC12957</strain>
    </source>
</reference>
<dbReference type="Pfam" id="PF00483">
    <property type="entry name" value="NTP_transferase"/>
    <property type="match status" value="1"/>
</dbReference>
<comment type="caution">
    <text evidence="20">Lacks conserved residue(s) required for the propagation of feature annotation.</text>
</comment>
<dbReference type="EMBL" id="UHEN01000001">
    <property type="protein sequence ID" value="SUN08415.1"/>
    <property type="molecule type" value="Genomic_DNA"/>
</dbReference>
<feature type="binding site" evidence="20">
    <location>
        <position position="69"/>
    </location>
    <ligand>
        <name>UDP-N-acetyl-alpha-D-glucosamine</name>
        <dbReference type="ChEBI" id="CHEBI:57705"/>
    </ligand>
</feature>
<keyword evidence="14 20" id="KW-0511">Multifunctional enzyme</keyword>
<comment type="subcellular location">
    <subcellularLocation>
        <location evidence="1 20">Cytoplasm</location>
    </subcellularLocation>
</comment>
<keyword evidence="9 20" id="KW-0479">Metal-binding</keyword>
<dbReference type="GO" id="GO:0071555">
    <property type="term" value="P:cell wall organization"/>
    <property type="evidence" value="ECO:0007669"/>
    <property type="project" value="UniProtKB-KW"/>
</dbReference>
<evidence type="ECO:0000256" key="17">
    <source>
        <dbReference type="ARBA" id="ARBA00048247"/>
    </source>
</evidence>
<dbReference type="InterPro" id="IPR005835">
    <property type="entry name" value="NTP_transferase_dom"/>
</dbReference>
<feature type="region of interest" description="N-acetyltransferase" evidence="20">
    <location>
        <begin position="298"/>
        <end position="506"/>
    </location>
</feature>
<dbReference type="NCBIfam" id="NF010934">
    <property type="entry name" value="PRK14354.1"/>
    <property type="match status" value="1"/>
</dbReference>
<dbReference type="Proteomes" id="UP000255213">
    <property type="component" value="Unassembled WGS sequence"/>
</dbReference>
<feature type="binding site" evidence="20">
    <location>
        <position position="469"/>
    </location>
    <ligand>
        <name>acetyl-CoA</name>
        <dbReference type="ChEBI" id="CHEBI:57288"/>
    </ligand>
</feature>
<feature type="binding site" evidence="20">
    <location>
        <position position="423"/>
    </location>
    <ligand>
        <name>UDP-N-acetyl-alpha-D-glucosamine</name>
        <dbReference type="ChEBI" id="CHEBI:57705"/>
    </ligand>
</feature>
<dbReference type="Gene3D" id="2.160.10.10">
    <property type="entry name" value="Hexapeptide repeat proteins"/>
    <property type="match status" value="1"/>
</dbReference>
<evidence type="ECO:0000256" key="8">
    <source>
        <dbReference type="ARBA" id="ARBA00022695"/>
    </source>
</evidence>
<feature type="binding site" evidence="20">
    <location>
        <position position="397"/>
    </location>
    <ligand>
        <name>UDP-N-acetyl-alpha-D-glucosamine</name>
        <dbReference type="ChEBI" id="CHEBI:57705"/>
    </ligand>
</feature>
<feature type="binding site" evidence="20">
    <location>
        <position position="426"/>
    </location>
    <ligand>
        <name>acetyl-CoA</name>
        <dbReference type="ChEBI" id="CHEBI:57288"/>
    </ligand>
</feature>
<dbReference type="UniPathway" id="UPA00973"/>
<evidence type="ECO:0000256" key="4">
    <source>
        <dbReference type="ARBA" id="ARBA00007707"/>
    </source>
</evidence>
<dbReference type="SUPFAM" id="SSF51161">
    <property type="entry name" value="Trimeric LpxA-like enzymes"/>
    <property type="match status" value="1"/>
</dbReference>
<feature type="domain" description="Nucleotidyl transferase" evidence="22">
    <location>
        <begin position="52"/>
        <end position="266"/>
    </location>
</feature>
<feature type="binding site" evidence="20">
    <location>
        <position position="379"/>
    </location>
    <ligand>
        <name>UDP-N-acetyl-alpha-D-glucosamine</name>
        <dbReference type="ChEBI" id="CHEBI:57705"/>
    </ligand>
</feature>
<evidence type="ECO:0000256" key="2">
    <source>
        <dbReference type="ARBA" id="ARBA00005166"/>
    </source>
</evidence>
<feature type="binding site" evidence="20">
    <location>
        <position position="201"/>
    </location>
    <ligand>
        <name>UDP-N-acetyl-alpha-D-glucosamine</name>
        <dbReference type="ChEBI" id="CHEBI:57705"/>
    </ligand>
</feature>
<feature type="binding site" evidence="20">
    <location>
        <begin position="432"/>
        <end position="433"/>
    </location>
    <ligand>
        <name>acetyl-CoA</name>
        <dbReference type="ChEBI" id="CHEBI:57288"/>
    </ligand>
</feature>
<dbReference type="CDD" id="cd03353">
    <property type="entry name" value="LbH_GlmU_C"/>
    <property type="match status" value="1"/>
</dbReference>
<evidence type="ECO:0000256" key="9">
    <source>
        <dbReference type="ARBA" id="ARBA00022723"/>
    </source>
</evidence>
<keyword evidence="10 20" id="KW-0677">Repeat</keyword>
<evidence type="ECO:0000256" key="13">
    <source>
        <dbReference type="ARBA" id="ARBA00022984"/>
    </source>
</evidence>
<feature type="binding site" evidence="20">
    <location>
        <position position="186"/>
    </location>
    <ligand>
        <name>UDP-N-acetyl-alpha-D-glucosamine</name>
        <dbReference type="ChEBI" id="CHEBI:57705"/>
    </ligand>
</feature>
<dbReference type="InterPro" id="IPR001451">
    <property type="entry name" value="Hexapep"/>
</dbReference>
<feature type="binding site" evidence="20">
    <location>
        <position position="216"/>
    </location>
    <ligand>
        <name>UDP-N-acetyl-alpha-D-glucosamine</name>
        <dbReference type="ChEBI" id="CHEBI:57705"/>
    </ligand>
</feature>
<feature type="binding site" evidence="20">
    <location>
        <begin position="124"/>
        <end position="125"/>
    </location>
    <ligand>
        <name>UDP-N-acetyl-alpha-D-glucosamine</name>
        <dbReference type="ChEBI" id="CHEBI:57705"/>
    </ligand>
</feature>
<dbReference type="GO" id="GO:0006048">
    <property type="term" value="P:UDP-N-acetylglucosamine biosynthetic process"/>
    <property type="evidence" value="ECO:0007669"/>
    <property type="project" value="UniProtKB-UniPathway"/>
</dbReference>
<evidence type="ECO:0000256" key="3">
    <source>
        <dbReference type="ARBA" id="ARBA00005208"/>
    </source>
</evidence>
<proteinExistence type="inferred from homology"/>
<dbReference type="InterPro" id="IPR011004">
    <property type="entry name" value="Trimer_LpxA-like_sf"/>
</dbReference>
<dbReference type="InterPro" id="IPR050065">
    <property type="entry name" value="GlmU-like"/>
</dbReference>
<dbReference type="GO" id="GO:0009252">
    <property type="term" value="P:peptidoglycan biosynthetic process"/>
    <property type="evidence" value="ECO:0007669"/>
    <property type="project" value="UniProtKB-UniRule"/>
</dbReference>
<feature type="binding site" evidence="20">
    <location>
        <position position="412"/>
    </location>
    <ligand>
        <name>UDP-N-acetyl-alpha-D-glucosamine</name>
        <dbReference type="ChEBI" id="CHEBI:57705"/>
    </ligand>
</feature>
<dbReference type="InterPro" id="IPR029044">
    <property type="entry name" value="Nucleotide-diphossugar_trans"/>
</dbReference>
<comment type="catalytic activity">
    <reaction evidence="18 20">
        <text>N-acetyl-alpha-D-glucosamine 1-phosphate + UTP + H(+) = UDP-N-acetyl-alpha-D-glucosamine + diphosphate</text>
        <dbReference type="Rhea" id="RHEA:13509"/>
        <dbReference type="ChEBI" id="CHEBI:15378"/>
        <dbReference type="ChEBI" id="CHEBI:33019"/>
        <dbReference type="ChEBI" id="CHEBI:46398"/>
        <dbReference type="ChEBI" id="CHEBI:57705"/>
        <dbReference type="ChEBI" id="CHEBI:57776"/>
        <dbReference type="EC" id="2.7.7.23"/>
    </reaction>
</comment>
<feature type="binding site" evidence="20">
    <location>
        <position position="451"/>
    </location>
    <ligand>
        <name>acetyl-CoA</name>
        <dbReference type="ChEBI" id="CHEBI:57288"/>
    </ligand>
</feature>
<evidence type="ECO:0000256" key="7">
    <source>
        <dbReference type="ARBA" id="ARBA00022679"/>
    </source>
</evidence>
<feature type="binding site" evidence="20">
    <location>
        <position position="149"/>
    </location>
    <ligand>
        <name>Mg(2+)</name>
        <dbReference type="ChEBI" id="CHEBI:18420"/>
    </ligand>
</feature>
<evidence type="ECO:0000256" key="20">
    <source>
        <dbReference type="HAMAP-Rule" id="MF_01631"/>
    </source>
</evidence>
<evidence type="ECO:0000256" key="11">
    <source>
        <dbReference type="ARBA" id="ARBA00022842"/>
    </source>
</evidence>
<dbReference type="SUPFAM" id="SSF53448">
    <property type="entry name" value="Nucleotide-diphospho-sugar transferases"/>
    <property type="match status" value="1"/>
</dbReference>
<evidence type="ECO:0000259" key="22">
    <source>
        <dbReference type="Pfam" id="PF00483"/>
    </source>
</evidence>
<feature type="binding site" evidence="20">
    <location>
        <position position="119"/>
    </location>
    <ligand>
        <name>UDP-N-acetyl-alpha-D-glucosamine</name>
        <dbReference type="ChEBI" id="CHEBI:57705"/>
    </ligand>
</feature>
<keyword evidence="7 20" id="KW-0808">Transferase</keyword>
<keyword evidence="12 20" id="KW-0133">Cell shape</keyword>
<evidence type="ECO:0000256" key="18">
    <source>
        <dbReference type="ARBA" id="ARBA00048493"/>
    </source>
</evidence>
<dbReference type="CDD" id="cd02540">
    <property type="entry name" value="GT2_GlmU_N_bac"/>
    <property type="match status" value="1"/>
</dbReference>
<keyword evidence="13 20" id="KW-0573">Peptidoglycan synthesis</keyword>
<dbReference type="EC" id="2.7.7.23" evidence="20"/>
<keyword evidence="11 20" id="KW-0460">Magnesium</keyword>
<feature type="region of interest" description="Disordered" evidence="21">
    <location>
        <begin position="484"/>
        <end position="506"/>
    </location>
</feature>
<dbReference type="PANTHER" id="PTHR43584">
    <property type="entry name" value="NUCLEOTIDYL TRANSFERASE"/>
    <property type="match status" value="1"/>
</dbReference>
<comment type="catalytic activity">
    <reaction evidence="17 20">
        <text>alpha-D-glucosamine 1-phosphate + acetyl-CoA = N-acetyl-alpha-D-glucosamine 1-phosphate + CoA + H(+)</text>
        <dbReference type="Rhea" id="RHEA:13725"/>
        <dbReference type="ChEBI" id="CHEBI:15378"/>
        <dbReference type="ChEBI" id="CHEBI:57287"/>
        <dbReference type="ChEBI" id="CHEBI:57288"/>
        <dbReference type="ChEBI" id="CHEBI:57776"/>
        <dbReference type="ChEBI" id="CHEBI:58516"/>
        <dbReference type="EC" id="2.3.1.157"/>
    </reaction>
</comment>
<feature type="compositionally biased region" description="Basic and acidic residues" evidence="21">
    <location>
        <begin position="487"/>
        <end position="497"/>
    </location>
</feature>
<evidence type="ECO:0000256" key="1">
    <source>
        <dbReference type="ARBA" id="ARBA00004496"/>
    </source>
</evidence>
<dbReference type="AlphaFoldDB" id="A0A380IJL9"/>
<dbReference type="HAMAP" id="MF_01631">
    <property type="entry name" value="GlmU"/>
    <property type="match status" value="1"/>
</dbReference>
<evidence type="ECO:0000256" key="14">
    <source>
        <dbReference type="ARBA" id="ARBA00023268"/>
    </source>
</evidence>
<evidence type="ECO:0000256" key="16">
    <source>
        <dbReference type="ARBA" id="ARBA00023316"/>
    </source>
</evidence>
<dbReference type="InterPro" id="IPR038009">
    <property type="entry name" value="GlmU_C_LbH"/>
</dbReference>
<comment type="pathway">
    <text evidence="3 20">Nucleotide-sugar biosynthesis; UDP-N-acetyl-alpha-D-glucosamine biosynthesis; UDP-N-acetyl-alpha-D-glucosamine from N-acetyl-alpha-D-glucosamine 1-phosphate: step 1/1.</text>
</comment>
<keyword evidence="15 20" id="KW-0012">Acyltransferase</keyword>
<dbReference type="EC" id="2.3.1.157" evidence="20"/>
<comment type="pathway">
    <text evidence="2 20">Nucleotide-sugar biosynthesis; UDP-N-acetyl-alpha-D-glucosamine biosynthesis; N-acetyl-alpha-D-glucosamine 1-phosphate from alpha-D-glucosamine 6-phosphate (route II): step 2/2.</text>
</comment>
<feature type="binding site" evidence="20">
    <location>
        <position position="274"/>
    </location>
    <ligand>
        <name>UDP-N-acetyl-alpha-D-glucosamine</name>
        <dbReference type="ChEBI" id="CHEBI:57705"/>
    </ligand>
</feature>
<comment type="function">
    <text evidence="19 20">Catalyzes the last two sequential reactions in the de novo biosynthetic pathway for UDP-N-acetylglucosamine (UDP-GlcNAc). The C-terminal domain catalyzes the transfer of acetyl group from acetyl coenzyme A to glucosamine-1-phosphate (GlcN-1-P) to produce N-acetylglucosamine-1-phosphate (GlcNAc-1-P), which is converted into UDP-GlcNAc by the transfer of uridine 5-monophosphate (from uridine 5-triphosphate), a reaction catalyzed by the N-terminal domain.</text>
</comment>
<evidence type="ECO:0000256" key="10">
    <source>
        <dbReference type="ARBA" id="ARBA00022737"/>
    </source>
</evidence>
<feature type="binding site" evidence="20">
    <location>
        <position position="486"/>
    </location>
    <ligand>
        <name>acetyl-CoA</name>
        <dbReference type="ChEBI" id="CHEBI:57288"/>
    </ligand>
</feature>
<organism evidence="23 24">
    <name type="scientific">Streptococcus acidominimus</name>
    <dbReference type="NCBI Taxonomy" id="1326"/>
    <lineage>
        <taxon>Bacteria</taxon>
        <taxon>Bacillati</taxon>
        <taxon>Bacillota</taxon>
        <taxon>Bacilli</taxon>
        <taxon>Lactobacillales</taxon>
        <taxon>Streptococcaceae</taxon>
        <taxon>Streptococcus</taxon>
    </lineage>
</organism>
<dbReference type="GO" id="GO:0019134">
    <property type="term" value="F:glucosamine-1-phosphate N-acetyltransferase activity"/>
    <property type="evidence" value="ECO:0007669"/>
    <property type="project" value="UniProtKB-UniRule"/>
</dbReference>